<reference evidence="2" key="1">
    <citation type="journal article" date="2017" name="Plant J.">
        <title>The pomegranate (Punica granatum L.) genome and the genomics of punicalagin biosynthesis.</title>
        <authorList>
            <person name="Qin G."/>
            <person name="Xu C."/>
            <person name="Ming R."/>
            <person name="Tang H."/>
            <person name="Guyot R."/>
            <person name="Kramer E.M."/>
            <person name="Hu Y."/>
            <person name="Yi X."/>
            <person name="Qi Y."/>
            <person name="Xu X."/>
            <person name="Gao Z."/>
            <person name="Pan H."/>
            <person name="Jian J."/>
            <person name="Tian Y."/>
            <person name="Yue Z."/>
            <person name="Xu Y."/>
        </authorList>
    </citation>
    <scope>NUCLEOTIDE SEQUENCE [LARGE SCALE GENOMIC DNA]</scope>
    <source>
        <strain evidence="2">cv. Dabenzi</strain>
    </source>
</reference>
<dbReference type="AlphaFoldDB" id="A0A218VW93"/>
<sequence>MQGEPIFTLQTLIPYVQNHPQMLVISYQSLGPAPLEIVTLKSAKCLPNTHTSIHHFVKINSKA</sequence>
<gene>
    <name evidence="1" type="ORF">CDL15_Pgr020496</name>
</gene>
<evidence type="ECO:0000313" key="2">
    <source>
        <dbReference type="Proteomes" id="UP000197138"/>
    </source>
</evidence>
<dbReference type="Proteomes" id="UP000197138">
    <property type="component" value="Unassembled WGS sequence"/>
</dbReference>
<accession>A0A218VW93</accession>
<name>A0A218VW93_PUNGR</name>
<evidence type="ECO:0000313" key="1">
    <source>
        <dbReference type="EMBL" id="OWM64529.1"/>
    </source>
</evidence>
<comment type="caution">
    <text evidence="1">The sequence shown here is derived from an EMBL/GenBank/DDBJ whole genome shotgun (WGS) entry which is preliminary data.</text>
</comment>
<protein>
    <submittedName>
        <fullName evidence="1">Uncharacterized protein</fullName>
    </submittedName>
</protein>
<proteinExistence type="predicted"/>
<dbReference type="EMBL" id="MTKT01005809">
    <property type="protein sequence ID" value="OWM64529.1"/>
    <property type="molecule type" value="Genomic_DNA"/>
</dbReference>
<organism evidence="1 2">
    <name type="scientific">Punica granatum</name>
    <name type="common">Pomegranate</name>
    <dbReference type="NCBI Taxonomy" id="22663"/>
    <lineage>
        <taxon>Eukaryota</taxon>
        <taxon>Viridiplantae</taxon>
        <taxon>Streptophyta</taxon>
        <taxon>Embryophyta</taxon>
        <taxon>Tracheophyta</taxon>
        <taxon>Spermatophyta</taxon>
        <taxon>Magnoliopsida</taxon>
        <taxon>eudicotyledons</taxon>
        <taxon>Gunneridae</taxon>
        <taxon>Pentapetalae</taxon>
        <taxon>rosids</taxon>
        <taxon>malvids</taxon>
        <taxon>Myrtales</taxon>
        <taxon>Lythraceae</taxon>
        <taxon>Punica</taxon>
    </lineage>
</organism>